<dbReference type="PROSITE" id="PS51100">
    <property type="entry name" value="PTS_EIIB_TYPE_3"/>
    <property type="match status" value="1"/>
</dbReference>
<dbReference type="Proteomes" id="UP000198815">
    <property type="component" value="Unassembled WGS sequence"/>
</dbReference>
<organism evidence="9 10">
    <name type="scientific">Propionibacterium cyclohexanicum</name>
    <dbReference type="NCBI Taxonomy" id="64702"/>
    <lineage>
        <taxon>Bacteria</taxon>
        <taxon>Bacillati</taxon>
        <taxon>Actinomycetota</taxon>
        <taxon>Actinomycetes</taxon>
        <taxon>Propionibacteriales</taxon>
        <taxon>Propionibacteriaceae</taxon>
        <taxon>Propionibacterium</taxon>
    </lineage>
</organism>
<feature type="modified residue" description="Phosphocysteine; by EIIA" evidence="7">
    <location>
        <position position="8"/>
    </location>
</feature>
<dbReference type="RefSeq" id="WP_091969617.1">
    <property type="nucleotide sequence ID" value="NZ_FOGZ01000013.1"/>
</dbReference>
<dbReference type="AlphaFoldDB" id="A0A1H9SG60"/>
<dbReference type="Pfam" id="PF02302">
    <property type="entry name" value="PTS_IIB"/>
    <property type="match status" value="1"/>
</dbReference>
<dbReference type="STRING" id="64702.SAMN05443377_11329"/>
<keyword evidence="4" id="KW-0808">Transferase</keyword>
<evidence type="ECO:0000256" key="5">
    <source>
        <dbReference type="ARBA" id="ARBA00022683"/>
    </source>
</evidence>
<keyword evidence="3" id="KW-0762">Sugar transport</keyword>
<dbReference type="PANTHER" id="PTHR34581:SF2">
    <property type="entry name" value="PTS SYSTEM N,N'-DIACETYLCHITOBIOSE-SPECIFIC EIIB COMPONENT"/>
    <property type="match status" value="1"/>
</dbReference>
<evidence type="ECO:0000313" key="10">
    <source>
        <dbReference type="Proteomes" id="UP000198815"/>
    </source>
</evidence>
<dbReference type="InterPro" id="IPR051819">
    <property type="entry name" value="PTS_sugar-specific_EIIB"/>
</dbReference>
<dbReference type="GO" id="GO:0016301">
    <property type="term" value="F:kinase activity"/>
    <property type="evidence" value="ECO:0007669"/>
    <property type="project" value="UniProtKB-KW"/>
</dbReference>
<keyword evidence="6" id="KW-0418">Kinase</keyword>
<keyword evidence="5" id="KW-0598">Phosphotransferase system</keyword>
<evidence type="ECO:0000256" key="1">
    <source>
        <dbReference type="ARBA" id="ARBA00022448"/>
    </source>
</evidence>
<evidence type="ECO:0000256" key="4">
    <source>
        <dbReference type="ARBA" id="ARBA00022679"/>
    </source>
</evidence>
<dbReference type="GO" id="GO:0008982">
    <property type="term" value="F:protein-N(PI)-phosphohistidine-sugar phosphotransferase activity"/>
    <property type="evidence" value="ECO:0007669"/>
    <property type="project" value="InterPro"/>
</dbReference>
<evidence type="ECO:0000256" key="3">
    <source>
        <dbReference type="ARBA" id="ARBA00022597"/>
    </source>
</evidence>
<dbReference type="OrthoDB" id="9808134at2"/>
<keyword evidence="2" id="KW-0597">Phosphoprotein</keyword>
<proteinExistence type="predicted"/>
<dbReference type="SUPFAM" id="SSF52794">
    <property type="entry name" value="PTS system IIB component-like"/>
    <property type="match status" value="1"/>
</dbReference>
<accession>A0A1H9SG60</accession>
<gene>
    <name evidence="9" type="ORF">SAMN05443377_11329</name>
</gene>
<dbReference type="PANTHER" id="PTHR34581">
    <property type="entry name" value="PTS SYSTEM N,N'-DIACETYLCHITOBIOSE-SPECIFIC EIIB COMPONENT"/>
    <property type="match status" value="1"/>
</dbReference>
<dbReference type="CDD" id="cd05564">
    <property type="entry name" value="PTS_IIB_chitobiose_lichenan"/>
    <property type="match status" value="1"/>
</dbReference>
<name>A0A1H9SG60_9ACTN</name>
<dbReference type="InterPro" id="IPR036095">
    <property type="entry name" value="PTS_EIIB-like_sf"/>
</dbReference>
<evidence type="ECO:0000256" key="7">
    <source>
        <dbReference type="PROSITE-ProRule" id="PRU00423"/>
    </source>
</evidence>
<dbReference type="GO" id="GO:0009401">
    <property type="term" value="P:phosphoenolpyruvate-dependent sugar phosphotransferase system"/>
    <property type="evidence" value="ECO:0007669"/>
    <property type="project" value="UniProtKB-KW"/>
</dbReference>
<reference evidence="9 10" key="1">
    <citation type="submission" date="2016-10" db="EMBL/GenBank/DDBJ databases">
        <authorList>
            <person name="de Groot N.N."/>
        </authorList>
    </citation>
    <scope>NUCLEOTIDE SEQUENCE [LARGE SCALE GENOMIC DNA]</scope>
    <source>
        <strain evidence="9 10">DSM 16859</strain>
    </source>
</reference>
<evidence type="ECO:0000259" key="8">
    <source>
        <dbReference type="PROSITE" id="PS51100"/>
    </source>
</evidence>
<feature type="domain" description="PTS EIIB type-3" evidence="8">
    <location>
        <begin position="1"/>
        <end position="104"/>
    </location>
</feature>
<evidence type="ECO:0000256" key="6">
    <source>
        <dbReference type="ARBA" id="ARBA00022777"/>
    </source>
</evidence>
<dbReference type="InterPro" id="IPR003501">
    <property type="entry name" value="PTS_EIIB_2/3"/>
</dbReference>
<keyword evidence="1" id="KW-0813">Transport</keyword>
<evidence type="ECO:0000256" key="2">
    <source>
        <dbReference type="ARBA" id="ARBA00022553"/>
    </source>
</evidence>
<protein>
    <submittedName>
        <fullName evidence="9">PTS system, cellobiose-specific IIB component</fullName>
    </submittedName>
</protein>
<dbReference type="EMBL" id="FOGZ01000013">
    <property type="protein sequence ID" value="SER83888.1"/>
    <property type="molecule type" value="Genomic_DNA"/>
</dbReference>
<evidence type="ECO:0000313" key="9">
    <source>
        <dbReference type="EMBL" id="SER83888.1"/>
    </source>
</evidence>
<sequence length="104" mass="11027">MLKIKLFCAAGISTAMVVRSLREAAEKRGADVQIESGPVSALDHEDKGDIDVALLGPQIAYELDHAREVLEPKGIKVAAIPMTDYGLVRGDAILELALGLTQSA</sequence>
<dbReference type="Gene3D" id="3.40.50.2300">
    <property type="match status" value="1"/>
</dbReference>
<keyword evidence="10" id="KW-1185">Reference proteome</keyword>
<dbReference type="InterPro" id="IPR013012">
    <property type="entry name" value="PTS_EIIB_3"/>
</dbReference>